<evidence type="ECO:0000256" key="5">
    <source>
        <dbReference type="ARBA" id="ARBA00022989"/>
    </source>
</evidence>
<comment type="subcellular location">
    <subcellularLocation>
        <location evidence="1">Membrane</location>
        <topology evidence="1">Multi-pass membrane protein</topology>
    </subcellularLocation>
</comment>
<dbReference type="Pfam" id="PF00664">
    <property type="entry name" value="ABC_membrane"/>
    <property type="match status" value="1"/>
</dbReference>
<dbReference type="GO" id="GO:0005524">
    <property type="term" value="F:ATP binding"/>
    <property type="evidence" value="ECO:0007669"/>
    <property type="project" value="UniProtKB-KW"/>
</dbReference>
<dbReference type="InterPro" id="IPR003593">
    <property type="entry name" value="AAA+_ATPase"/>
</dbReference>
<evidence type="ECO:0000256" key="2">
    <source>
        <dbReference type="ARBA" id="ARBA00022692"/>
    </source>
</evidence>
<dbReference type="GO" id="GO:0016020">
    <property type="term" value="C:membrane"/>
    <property type="evidence" value="ECO:0007669"/>
    <property type="project" value="UniProtKB-SubCell"/>
</dbReference>
<dbReference type="Gene3D" id="1.20.1560.10">
    <property type="entry name" value="ABC transporter type 1, transmembrane domain"/>
    <property type="match status" value="1"/>
</dbReference>
<keyword evidence="13" id="KW-1185">Reference proteome</keyword>
<evidence type="ECO:0000256" key="3">
    <source>
        <dbReference type="ARBA" id="ARBA00022741"/>
    </source>
</evidence>
<feature type="transmembrane region" description="Helical" evidence="9">
    <location>
        <begin position="245"/>
        <end position="263"/>
    </location>
</feature>
<keyword evidence="5 9" id="KW-1133">Transmembrane helix</keyword>
<feature type="region of interest" description="Disordered" evidence="8">
    <location>
        <begin position="313"/>
        <end position="342"/>
    </location>
</feature>
<dbReference type="AlphaFoldDB" id="A0A836BQP4"/>
<protein>
    <recommendedName>
        <fullName evidence="14">ABC transporter</fullName>
    </recommendedName>
</protein>
<dbReference type="Proteomes" id="UP000612055">
    <property type="component" value="Unassembled WGS sequence"/>
</dbReference>
<evidence type="ECO:0000256" key="6">
    <source>
        <dbReference type="ARBA" id="ARBA00023136"/>
    </source>
</evidence>
<dbReference type="PROSITE" id="PS00211">
    <property type="entry name" value="ABC_TRANSPORTER_1"/>
    <property type="match status" value="1"/>
</dbReference>
<dbReference type="SUPFAM" id="SSF90123">
    <property type="entry name" value="ABC transporter transmembrane region"/>
    <property type="match status" value="1"/>
</dbReference>
<evidence type="ECO:0000256" key="9">
    <source>
        <dbReference type="SAM" id="Phobius"/>
    </source>
</evidence>
<dbReference type="EMBL" id="JAEHOE010000131">
    <property type="protein sequence ID" value="KAG2485350.1"/>
    <property type="molecule type" value="Genomic_DNA"/>
</dbReference>
<dbReference type="InterPro" id="IPR039421">
    <property type="entry name" value="Type_1_exporter"/>
</dbReference>
<dbReference type="GO" id="GO:0140359">
    <property type="term" value="F:ABC-type transporter activity"/>
    <property type="evidence" value="ECO:0007669"/>
    <property type="project" value="InterPro"/>
</dbReference>
<comment type="caution">
    <text evidence="12">The sequence shown here is derived from an EMBL/GenBank/DDBJ whole genome shotgun (WGS) entry which is preliminary data.</text>
</comment>
<evidence type="ECO:0000256" key="7">
    <source>
        <dbReference type="ARBA" id="ARBA00024363"/>
    </source>
</evidence>
<dbReference type="Gene3D" id="3.40.50.300">
    <property type="entry name" value="P-loop containing nucleotide triphosphate hydrolases"/>
    <property type="match status" value="1"/>
</dbReference>
<dbReference type="GO" id="GO:0034040">
    <property type="term" value="F:ATPase-coupled lipid transmembrane transporter activity"/>
    <property type="evidence" value="ECO:0007669"/>
    <property type="project" value="TreeGrafter"/>
</dbReference>
<organism evidence="12 13">
    <name type="scientific">Edaphochlamys debaryana</name>
    <dbReference type="NCBI Taxonomy" id="47281"/>
    <lineage>
        <taxon>Eukaryota</taxon>
        <taxon>Viridiplantae</taxon>
        <taxon>Chlorophyta</taxon>
        <taxon>core chlorophytes</taxon>
        <taxon>Chlorophyceae</taxon>
        <taxon>CS clade</taxon>
        <taxon>Chlamydomonadales</taxon>
        <taxon>Chlamydomonadales incertae sedis</taxon>
        <taxon>Edaphochlamys</taxon>
    </lineage>
</organism>
<dbReference type="SMART" id="SM00382">
    <property type="entry name" value="AAA"/>
    <property type="match status" value="1"/>
</dbReference>
<feature type="domain" description="ABC transmembrane type-1" evidence="11">
    <location>
        <begin position="111"/>
        <end position="296"/>
    </location>
</feature>
<feature type="transmembrane region" description="Helical" evidence="9">
    <location>
        <begin position="275"/>
        <end position="296"/>
    </location>
</feature>
<comment type="similarity">
    <text evidence="7">Belongs to the ABC transporter superfamily. ABCB family. Heavy Metal importer (TC 3.A.1.210) subfamily.</text>
</comment>
<dbReference type="InterPro" id="IPR011527">
    <property type="entry name" value="ABC1_TM_dom"/>
</dbReference>
<keyword evidence="4" id="KW-0067">ATP-binding</keyword>
<evidence type="ECO:0000256" key="8">
    <source>
        <dbReference type="SAM" id="MobiDB-lite"/>
    </source>
</evidence>
<dbReference type="SUPFAM" id="SSF52540">
    <property type="entry name" value="P-loop containing nucleoside triphosphate hydrolases"/>
    <property type="match status" value="1"/>
</dbReference>
<feature type="domain" description="ABC transporter" evidence="10">
    <location>
        <begin position="346"/>
        <end position="556"/>
    </location>
</feature>
<feature type="compositionally biased region" description="Low complexity" evidence="8">
    <location>
        <begin position="314"/>
        <end position="330"/>
    </location>
</feature>
<dbReference type="PANTHER" id="PTHR24221:SF654">
    <property type="entry name" value="ATP-BINDING CASSETTE SUB-FAMILY B MEMBER 6"/>
    <property type="match status" value="1"/>
</dbReference>
<dbReference type="InterPro" id="IPR027417">
    <property type="entry name" value="P-loop_NTPase"/>
</dbReference>
<dbReference type="Pfam" id="PF00005">
    <property type="entry name" value="ABC_tran"/>
    <property type="match status" value="1"/>
</dbReference>
<dbReference type="GO" id="GO:0016887">
    <property type="term" value="F:ATP hydrolysis activity"/>
    <property type="evidence" value="ECO:0007669"/>
    <property type="project" value="InterPro"/>
</dbReference>
<evidence type="ECO:0000256" key="4">
    <source>
        <dbReference type="ARBA" id="ARBA00022840"/>
    </source>
</evidence>
<keyword evidence="2 9" id="KW-0812">Transmembrane</keyword>
<keyword evidence="6 9" id="KW-0472">Membrane</keyword>
<name>A0A836BQP4_9CHLO</name>
<proteinExistence type="inferred from homology"/>
<dbReference type="InterPro" id="IPR003439">
    <property type="entry name" value="ABC_transporter-like_ATP-bd"/>
</dbReference>
<accession>A0A836BQP4</accession>
<feature type="transmembrane region" description="Helical" evidence="9">
    <location>
        <begin position="157"/>
        <end position="175"/>
    </location>
</feature>
<feature type="transmembrane region" description="Helical" evidence="9">
    <location>
        <begin position="20"/>
        <end position="42"/>
    </location>
</feature>
<evidence type="ECO:0000259" key="10">
    <source>
        <dbReference type="PROSITE" id="PS50893"/>
    </source>
</evidence>
<feature type="transmembrane region" description="Helical" evidence="9">
    <location>
        <begin position="54"/>
        <end position="75"/>
    </location>
</feature>
<dbReference type="InterPro" id="IPR036640">
    <property type="entry name" value="ABC1_TM_sf"/>
</dbReference>
<evidence type="ECO:0000256" key="1">
    <source>
        <dbReference type="ARBA" id="ARBA00004141"/>
    </source>
</evidence>
<reference evidence="12" key="1">
    <citation type="journal article" date="2020" name="bioRxiv">
        <title>Comparative genomics of Chlamydomonas.</title>
        <authorList>
            <person name="Craig R.J."/>
            <person name="Hasan A.R."/>
            <person name="Ness R.W."/>
            <person name="Keightley P.D."/>
        </authorList>
    </citation>
    <scope>NUCLEOTIDE SEQUENCE</scope>
    <source>
        <strain evidence="12">CCAP 11/70</strain>
    </source>
</reference>
<evidence type="ECO:0000313" key="13">
    <source>
        <dbReference type="Proteomes" id="UP000612055"/>
    </source>
</evidence>
<dbReference type="PANTHER" id="PTHR24221">
    <property type="entry name" value="ATP-BINDING CASSETTE SUB-FAMILY B"/>
    <property type="match status" value="1"/>
</dbReference>
<evidence type="ECO:0000259" key="11">
    <source>
        <dbReference type="PROSITE" id="PS50929"/>
    </source>
</evidence>
<evidence type="ECO:0000313" key="12">
    <source>
        <dbReference type="EMBL" id="KAG2485350.1"/>
    </source>
</evidence>
<dbReference type="OrthoDB" id="539872at2759"/>
<keyword evidence="3" id="KW-0547">Nucleotide-binding</keyword>
<evidence type="ECO:0008006" key="14">
    <source>
        <dbReference type="Google" id="ProtNLM"/>
    </source>
</evidence>
<dbReference type="PROSITE" id="PS50893">
    <property type="entry name" value="ABC_TRANSPORTER_2"/>
    <property type="match status" value="1"/>
</dbReference>
<dbReference type="PROSITE" id="PS50929">
    <property type="entry name" value="ABC_TM1F"/>
    <property type="match status" value="1"/>
</dbReference>
<sequence>MSLQFTSVVADFIRDNPGIALLNFTVGLVITPVADTLLPHLYGRLISTVEKHGAYLTPLLLLLGGMVFVHVGNIVKEYVDAEMQPMLFDYVKTRMMQAILEKYDGNMIEPNTGQIVSKVVRSPDIIAWWTSAGIEYFIPQALSFLVTLSYFLAYDRVLALSLVFMVIATVVLLVWSPSQCIKPSVQREQLLDQVHEEIDDVMRNLISVYSNDTTQAELDKLHASGASFKKSNRAAMLCLLKYKCIGIPALLAFICFVIIRCCYLIKEGRLKTGNFVSIFMMTTTTVGTLLWLVSIIKGSTLDLGTIMDAQTVFSSDSSSSNNSKSPSKSPVPEHPSELRPPQSTGIGLSHVTYAHAGSKEAVLQDVTVHFEAGQCTVITGHIGSGKSTILKLLLAFIKPQSGDLYVSDHWYGDVLPRDVRKQVAFMPQEATLFNRSIIDNILYGNPSRTIQDVHDMIERLGVWKEFKNMTDGLHTNVGKNGSRLSGGQRQLVWFLRIMLRDPAYIILDEPTSSMDYSTRSVLIHALKLVTQEGRTVVMVTHDDELLELATRRVVIV</sequence>
<gene>
    <name evidence="12" type="ORF">HYH03_015931</name>
</gene>
<dbReference type="InterPro" id="IPR017871">
    <property type="entry name" value="ABC_transporter-like_CS"/>
</dbReference>